<protein>
    <recommendedName>
        <fullName evidence="7">Peroxinectin</fullName>
    </recommendedName>
</protein>
<dbReference type="GO" id="GO:0005576">
    <property type="term" value="C:extracellular region"/>
    <property type="evidence" value="ECO:0007669"/>
    <property type="project" value="UniProtKB-SubCell"/>
</dbReference>
<dbReference type="SUPFAM" id="SSF48113">
    <property type="entry name" value="Heme-dependent peroxidases"/>
    <property type="match status" value="1"/>
</dbReference>
<accession>A0ABD3PZS9</accession>
<dbReference type="Gene3D" id="1.10.640.10">
    <property type="entry name" value="Haem peroxidase domain superfamily, animal type"/>
    <property type="match status" value="1"/>
</dbReference>
<dbReference type="InterPro" id="IPR010255">
    <property type="entry name" value="Haem_peroxidase_sf"/>
</dbReference>
<evidence type="ECO:0000313" key="5">
    <source>
        <dbReference type="EMBL" id="KAL3793630.1"/>
    </source>
</evidence>
<dbReference type="InterPro" id="IPR037120">
    <property type="entry name" value="Haem_peroxidase_sf_animal"/>
</dbReference>
<keyword evidence="2" id="KW-0964">Secreted</keyword>
<evidence type="ECO:0000256" key="3">
    <source>
        <dbReference type="ARBA" id="ARBA00023180"/>
    </source>
</evidence>
<dbReference type="PANTHER" id="PTHR11475:SF4">
    <property type="entry name" value="CHORION PEROXIDASE"/>
    <property type="match status" value="1"/>
</dbReference>
<dbReference type="InterPro" id="IPR019791">
    <property type="entry name" value="Haem_peroxidase_animal"/>
</dbReference>
<dbReference type="Proteomes" id="UP001530400">
    <property type="component" value="Unassembled WGS sequence"/>
</dbReference>
<reference evidence="5 6" key="1">
    <citation type="submission" date="2024-10" db="EMBL/GenBank/DDBJ databases">
        <title>Updated reference genomes for cyclostephanoid diatoms.</title>
        <authorList>
            <person name="Roberts W.R."/>
            <person name="Alverson A.J."/>
        </authorList>
    </citation>
    <scope>NUCLEOTIDE SEQUENCE [LARGE SCALE GENOMIC DNA]</scope>
    <source>
        <strain evidence="5 6">AJA010-31</strain>
    </source>
</reference>
<evidence type="ECO:0000256" key="4">
    <source>
        <dbReference type="PIRSR" id="PIRSR619791-2"/>
    </source>
</evidence>
<dbReference type="EMBL" id="JALLPJ020000388">
    <property type="protein sequence ID" value="KAL3793630.1"/>
    <property type="molecule type" value="Genomic_DNA"/>
</dbReference>
<dbReference type="Pfam" id="PF03098">
    <property type="entry name" value="An_peroxidase"/>
    <property type="match status" value="1"/>
</dbReference>
<keyword evidence="6" id="KW-1185">Reference proteome</keyword>
<evidence type="ECO:0008006" key="7">
    <source>
        <dbReference type="Google" id="ProtNLM"/>
    </source>
</evidence>
<evidence type="ECO:0000313" key="6">
    <source>
        <dbReference type="Proteomes" id="UP001530400"/>
    </source>
</evidence>
<proteinExistence type="predicted"/>
<evidence type="ECO:0000256" key="2">
    <source>
        <dbReference type="ARBA" id="ARBA00022525"/>
    </source>
</evidence>
<keyword evidence="4" id="KW-0349">Heme</keyword>
<dbReference type="PANTHER" id="PTHR11475">
    <property type="entry name" value="OXIDASE/PEROXIDASE"/>
    <property type="match status" value="1"/>
</dbReference>
<comment type="caution">
    <text evidence="5">The sequence shown here is derived from an EMBL/GenBank/DDBJ whole genome shotgun (WGS) entry which is preliminary data.</text>
</comment>
<dbReference type="AlphaFoldDB" id="A0ABD3PZS9"/>
<name>A0ABD3PZS9_9STRA</name>
<sequence>MVFKLHYALFASVHQAASRIPPPDHRSLLLEEDASRLRHYEFEETKHHDYISIFGSQQDTTISYSEASSQTVTGATETTSQAENQTMIHSLHGMIEERTDLSSTSDDPTSIMLLRRERMNSFVDGLSEMNDGGPNARDVSNAFGNGPDSILNSFGATDLLWAFGQFVNHDISLVNVNSDICNVDVPPHDPYLDDSIHALPLNRSIYELDNAAVAQQVTNISSLISCDNIYGNTRTRQNFIRADDSYVTGKLRTSGSNLLPKNTEGLSNRGGDTRTDLFLAGDVRANENLGLAVMHTLFMREHNYWADELSSTNPELSGDELFSMARVIVEAEMQKVIYDEFLPALLGDGAIPPYNGYNPDIDPRLENVISSCAYRIGHTMVGPALYLDFGDKTLREIKLEDAFFAPLQIESTGGIDAFLRGMTNSICQEVDPYIVPAMRNHLFANFDLLSVNIQRARDHGMPDFNSIRESLGFQKLGSFNDFLFHDELASVYSDTNQIDCWIGMNSEPRLDGLMVGETQRAVLARNFANIRDGDPHFYKNSITDDNLLGMIESKKFADIIRRNSDRPGSLSDVRDDVFFLRNPASTSERNNFN</sequence>
<organism evidence="5 6">
    <name type="scientific">Cyclotella atomus</name>
    <dbReference type="NCBI Taxonomy" id="382360"/>
    <lineage>
        <taxon>Eukaryota</taxon>
        <taxon>Sar</taxon>
        <taxon>Stramenopiles</taxon>
        <taxon>Ochrophyta</taxon>
        <taxon>Bacillariophyta</taxon>
        <taxon>Coscinodiscophyceae</taxon>
        <taxon>Thalassiosirophycidae</taxon>
        <taxon>Stephanodiscales</taxon>
        <taxon>Stephanodiscaceae</taxon>
        <taxon>Cyclotella</taxon>
    </lineage>
</organism>
<feature type="binding site" description="axial binding residue" evidence="4">
    <location>
        <position position="378"/>
    </location>
    <ligand>
        <name>heme b</name>
        <dbReference type="ChEBI" id="CHEBI:60344"/>
    </ligand>
    <ligandPart>
        <name>Fe</name>
        <dbReference type="ChEBI" id="CHEBI:18248"/>
    </ligandPart>
</feature>
<keyword evidence="4" id="KW-0479">Metal-binding</keyword>
<keyword evidence="4" id="KW-0408">Iron</keyword>
<dbReference type="PROSITE" id="PS50292">
    <property type="entry name" value="PEROXIDASE_3"/>
    <property type="match status" value="1"/>
</dbReference>
<gene>
    <name evidence="5" type="ORF">ACHAWO_001679</name>
</gene>
<keyword evidence="3" id="KW-0325">Glycoprotein</keyword>
<evidence type="ECO:0000256" key="1">
    <source>
        <dbReference type="ARBA" id="ARBA00004613"/>
    </source>
</evidence>
<comment type="subcellular location">
    <subcellularLocation>
        <location evidence="1">Secreted</location>
    </subcellularLocation>
</comment>
<dbReference type="CDD" id="cd09822">
    <property type="entry name" value="peroxinectin_like_bacterial"/>
    <property type="match status" value="1"/>
</dbReference>
<dbReference type="PRINTS" id="PR00457">
    <property type="entry name" value="ANPEROXIDASE"/>
</dbReference>